<dbReference type="Proteomes" id="UP001500742">
    <property type="component" value="Unassembled WGS sequence"/>
</dbReference>
<evidence type="ECO:0000313" key="1">
    <source>
        <dbReference type="EMBL" id="GAA3985714.1"/>
    </source>
</evidence>
<keyword evidence="2" id="KW-1185">Reference proteome</keyword>
<protein>
    <submittedName>
        <fullName evidence="1">Uncharacterized protein</fullName>
    </submittedName>
</protein>
<name>A0ABP7QPL0_9SPHI</name>
<dbReference type="EMBL" id="BAAAZC010000029">
    <property type="protein sequence ID" value="GAA3985714.1"/>
    <property type="molecule type" value="Genomic_DNA"/>
</dbReference>
<proteinExistence type="predicted"/>
<sequence>MDTEIEVLTKCTELLSKLDKPSRDRALTYLVNRFSSASASILETKTDYEEILNLLIGNSLFFKFLVSMYYPFSLEELKKFKDKILFGEIYKGTFVEKSDDYFDEDEDDDDDDDMVWDEEMVVVNYGLIFNSNIDWRDNDIKEFYKLYFDQLKIKNLIEYNLPVGIEKVKQFDLDAIDDFYTDQFQVIGNDEEDFIERELSSLGISTYSTNERGEIIDPPELNKAINDFNDKKRAPLKLAYSNEVAEIEKKFASTIFNEVSIDEIQNILEKDGLYILKNPIIWEKTFKKILNKDTIERVFQAIK</sequence>
<organism evidence="1 2">
    <name type="scientific">Mucilaginibacter dorajii</name>
    <dbReference type="NCBI Taxonomy" id="692994"/>
    <lineage>
        <taxon>Bacteria</taxon>
        <taxon>Pseudomonadati</taxon>
        <taxon>Bacteroidota</taxon>
        <taxon>Sphingobacteriia</taxon>
        <taxon>Sphingobacteriales</taxon>
        <taxon>Sphingobacteriaceae</taxon>
        <taxon>Mucilaginibacter</taxon>
    </lineage>
</organism>
<comment type="caution">
    <text evidence="1">The sequence shown here is derived from an EMBL/GenBank/DDBJ whole genome shotgun (WGS) entry which is preliminary data.</text>
</comment>
<dbReference type="RefSeq" id="WP_259089263.1">
    <property type="nucleotide sequence ID" value="NZ_BAAAZC010000029.1"/>
</dbReference>
<reference evidence="2" key="1">
    <citation type="journal article" date="2019" name="Int. J. Syst. Evol. Microbiol.">
        <title>The Global Catalogue of Microorganisms (GCM) 10K type strain sequencing project: providing services to taxonomists for standard genome sequencing and annotation.</title>
        <authorList>
            <consortium name="The Broad Institute Genomics Platform"/>
            <consortium name="The Broad Institute Genome Sequencing Center for Infectious Disease"/>
            <person name="Wu L."/>
            <person name="Ma J."/>
        </authorList>
    </citation>
    <scope>NUCLEOTIDE SEQUENCE [LARGE SCALE GENOMIC DNA]</scope>
    <source>
        <strain evidence="2">JCM 16601</strain>
    </source>
</reference>
<gene>
    <name evidence="1" type="ORF">GCM10022210_42440</name>
</gene>
<evidence type="ECO:0000313" key="2">
    <source>
        <dbReference type="Proteomes" id="UP001500742"/>
    </source>
</evidence>
<accession>A0ABP7QPL0</accession>